<dbReference type="Proteomes" id="UP000784919">
    <property type="component" value="Unassembled WGS sequence"/>
</dbReference>
<dbReference type="AlphaFoldDB" id="A0A9P7MYQ0"/>
<dbReference type="OrthoDB" id="5422510at2759"/>
<dbReference type="PANTHER" id="PTHR42032">
    <property type="entry name" value="YALI0E30679P"/>
    <property type="match status" value="1"/>
</dbReference>
<dbReference type="PANTHER" id="PTHR42032:SF1">
    <property type="entry name" value="YALI0E30679P"/>
    <property type="match status" value="1"/>
</dbReference>
<gene>
    <name evidence="2" type="ORF">E4U56_003000</name>
</gene>
<feature type="region of interest" description="Disordered" evidence="1">
    <location>
        <begin position="1"/>
        <end position="81"/>
    </location>
</feature>
<feature type="compositionally biased region" description="Low complexity" evidence="1">
    <location>
        <begin position="195"/>
        <end position="204"/>
    </location>
</feature>
<organism evidence="2 3">
    <name type="scientific">Claviceps arundinis</name>
    <dbReference type="NCBI Taxonomy" id="1623583"/>
    <lineage>
        <taxon>Eukaryota</taxon>
        <taxon>Fungi</taxon>
        <taxon>Dikarya</taxon>
        <taxon>Ascomycota</taxon>
        <taxon>Pezizomycotina</taxon>
        <taxon>Sordariomycetes</taxon>
        <taxon>Hypocreomycetidae</taxon>
        <taxon>Hypocreales</taxon>
        <taxon>Clavicipitaceae</taxon>
        <taxon>Claviceps</taxon>
    </lineage>
</organism>
<feature type="compositionally biased region" description="Gly residues" evidence="1">
    <location>
        <begin position="509"/>
        <end position="520"/>
    </location>
</feature>
<feature type="region of interest" description="Disordered" evidence="1">
    <location>
        <begin position="188"/>
        <end position="244"/>
    </location>
</feature>
<dbReference type="EMBL" id="SRPS01000020">
    <property type="protein sequence ID" value="KAG5975961.1"/>
    <property type="molecule type" value="Genomic_DNA"/>
</dbReference>
<name>A0A9P7MYQ0_9HYPO</name>
<evidence type="ECO:0000256" key="1">
    <source>
        <dbReference type="SAM" id="MobiDB-lite"/>
    </source>
</evidence>
<feature type="region of interest" description="Disordered" evidence="1">
    <location>
        <begin position="507"/>
        <end position="554"/>
    </location>
</feature>
<evidence type="ECO:0000313" key="2">
    <source>
        <dbReference type="EMBL" id="KAG5975961.1"/>
    </source>
</evidence>
<reference evidence="2" key="1">
    <citation type="journal article" date="2020" name="bioRxiv">
        <title>Whole genome comparisons of ergot fungi reveals the divergence and evolution of species within the genus Claviceps are the result of varying mechanisms driving genome evolution and host range expansion.</title>
        <authorList>
            <person name="Wyka S.A."/>
            <person name="Mondo S.J."/>
            <person name="Liu M."/>
            <person name="Dettman J."/>
            <person name="Nalam V."/>
            <person name="Broders K.D."/>
        </authorList>
    </citation>
    <scope>NUCLEOTIDE SEQUENCE</scope>
    <source>
        <strain evidence="2">CCC 1102</strain>
    </source>
</reference>
<protein>
    <submittedName>
        <fullName evidence="2">Uncharacterized protein</fullName>
    </submittedName>
</protein>
<proteinExistence type="predicted"/>
<accession>A0A9P7MYQ0</accession>
<feature type="compositionally biased region" description="Basic and acidic residues" evidence="1">
    <location>
        <begin position="220"/>
        <end position="242"/>
    </location>
</feature>
<comment type="caution">
    <text evidence="2">The sequence shown here is derived from an EMBL/GenBank/DDBJ whole genome shotgun (WGS) entry which is preliminary data.</text>
</comment>
<evidence type="ECO:0000313" key="3">
    <source>
        <dbReference type="Proteomes" id="UP000784919"/>
    </source>
</evidence>
<sequence length="554" mass="59985">MIPPDEGSPRAPAAASKTTGGFLATAPPPAAVLRHDHPKPMPFGLDEPSPAPMQRKSHASRSDASNEGLPPTQGPAAVPLRRSSNFSEYNLDEARHLLNPGAAAPATHAPESSSLASLSLAFALLPAIAGVLVKDGHVLVTDIMLLGLSGVFLHWSVTQPWVWYHSAQQVRVEQESDTALEEDLQSNGSCLDTTQQQQQQQQQQPKTSLDHVPEEEEEERGGGEDGHSPIEKDSPSHPEHPPDLITSLERSALRELYAHEVLALLSCFLLPILSAYLLHHIRVQLSRPSEGLVSNYNLTIFLLVSELRAFSHTIKLVKSRTLHLQRVLHGGQDPFPAPGQPPVAAAAAATAHLEDVLERIGRLEARSLADEFVREHSQDDHITMMGCDPGGSAGSTLEQKTSLLRDIRNAIQPDLDALNRAVRRYEKKAVLLQHQTDARFAAIDSRLDDALALAAVAAKNSSSRNVLVRMTGSCIGLGLVPFRALLQLFTLPVRSILGVINARKRRGRGPGLGTGTGMGMGSHARGSRLGGKQQQQAFQPRYGVDRVSPRVMKR</sequence>